<reference evidence="2" key="1">
    <citation type="journal article" date="2022" name="Mol. Ecol. Resour.">
        <title>The genomes of chicory, endive, great burdock and yacon provide insights into Asteraceae palaeo-polyploidization history and plant inulin production.</title>
        <authorList>
            <person name="Fan W."/>
            <person name="Wang S."/>
            <person name="Wang H."/>
            <person name="Wang A."/>
            <person name="Jiang F."/>
            <person name="Liu H."/>
            <person name="Zhao H."/>
            <person name="Xu D."/>
            <person name="Zhang Y."/>
        </authorList>
    </citation>
    <scope>NUCLEOTIDE SEQUENCE [LARGE SCALE GENOMIC DNA]</scope>
    <source>
        <strain evidence="2">cv. Yunnan</strain>
    </source>
</reference>
<evidence type="ECO:0000313" key="1">
    <source>
        <dbReference type="EMBL" id="KAI3744792.1"/>
    </source>
</evidence>
<proteinExistence type="predicted"/>
<protein>
    <submittedName>
        <fullName evidence="1">Uncharacterized protein</fullName>
    </submittedName>
</protein>
<comment type="caution">
    <text evidence="1">The sequence shown here is derived from an EMBL/GenBank/DDBJ whole genome shotgun (WGS) entry which is preliminary data.</text>
</comment>
<accession>A0ACB9DES2</accession>
<keyword evidence="2" id="KW-1185">Reference proteome</keyword>
<name>A0ACB9DES2_9ASTR</name>
<reference evidence="1 2" key="2">
    <citation type="journal article" date="2022" name="Mol. Ecol. Resour.">
        <title>The genomes of chicory, endive, great burdock and yacon provide insights into Asteraceae paleo-polyploidization history and plant inulin production.</title>
        <authorList>
            <person name="Fan W."/>
            <person name="Wang S."/>
            <person name="Wang H."/>
            <person name="Wang A."/>
            <person name="Jiang F."/>
            <person name="Liu H."/>
            <person name="Zhao H."/>
            <person name="Xu D."/>
            <person name="Zhang Y."/>
        </authorList>
    </citation>
    <scope>NUCLEOTIDE SEQUENCE [LARGE SCALE GENOMIC DNA]</scope>
    <source>
        <strain evidence="2">cv. Yunnan</strain>
        <tissue evidence="1">Leaves</tissue>
    </source>
</reference>
<dbReference type="EMBL" id="CM042036">
    <property type="protein sequence ID" value="KAI3744792.1"/>
    <property type="molecule type" value="Genomic_DNA"/>
</dbReference>
<gene>
    <name evidence="1" type="ORF">L1987_57885</name>
</gene>
<evidence type="ECO:0000313" key="2">
    <source>
        <dbReference type="Proteomes" id="UP001056120"/>
    </source>
</evidence>
<organism evidence="1 2">
    <name type="scientific">Smallanthus sonchifolius</name>
    <dbReference type="NCBI Taxonomy" id="185202"/>
    <lineage>
        <taxon>Eukaryota</taxon>
        <taxon>Viridiplantae</taxon>
        <taxon>Streptophyta</taxon>
        <taxon>Embryophyta</taxon>
        <taxon>Tracheophyta</taxon>
        <taxon>Spermatophyta</taxon>
        <taxon>Magnoliopsida</taxon>
        <taxon>eudicotyledons</taxon>
        <taxon>Gunneridae</taxon>
        <taxon>Pentapetalae</taxon>
        <taxon>asterids</taxon>
        <taxon>campanulids</taxon>
        <taxon>Asterales</taxon>
        <taxon>Asteraceae</taxon>
        <taxon>Asteroideae</taxon>
        <taxon>Heliantheae alliance</taxon>
        <taxon>Millerieae</taxon>
        <taxon>Smallanthus</taxon>
    </lineage>
</organism>
<dbReference type="Proteomes" id="UP001056120">
    <property type="component" value="Linkage Group LG19"/>
</dbReference>
<sequence length="74" mass="8531">MIMNTMKLGNLLKSGNKTINTQELPTNKHTQKSNKSRKTRFHSTPSEICYKQILRIYNGGGLEHILQIEHKFCS</sequence>